<dbReference type="InterPro" id="IPR017871">
    <property type="entry name" value="ABC_transporter-like_CS"/>
</dbReference>
<evidence type="ECO:0000256" key="13">
    <source>
        <dbReference type="ARBA" id="ARBA00023136"/>
    </source>
</evidence>
<dbReference type="SUPFAM" id="SSF90123">
    <property type="entry name" value="ABC transporter transmembrane region"/>
    <property type="match status" value="2"/>
</dbReference>
<dbReference type="CDD" id="cd18595">
    <property type="entry name" value="ABC_6TM_MRP1_2_3_6_D1_like"/>
    <property type="match status" value="1"/>
</dbReference>
<dbReference type="Gene3D" id="3.40.50.300">
    <property type="entry name" value="P-loop containing nucleotide triphosphate hydrolases"/>
    <property type="match status" value="2"/>
</dbReference>
<dbReference type="PROSITE" id="PS50929">
    <property type="entry name" value="ABC_TM1F"/>
    <property type="match status" value="2"/>
</dbReference>
<dbReference type="RefSeq" id="XP_033421091.1">
    <property type="nucleotide sequence ID" value="XM_033575236.1"/>
</dbReference>
<dbReference type="SMART" id="SM00382">
    <property type="entry name" value="AAA"/>
    <property type="match status" value="2"/>
</dbReference>
<dbReference type="GO" id="GO:0016887">
    <property type="term" value="F:ATP hydrolysis activity"/>
    <property type="evidence" value="ECO:0007669"/>
    <property type="project" value="InterPro"/>
</dbReference>
<feature type="transmembrane region" description="Helical" evidence="16">
    <location>
        <begin position="1223"/>
        <end position="1245"/>
    </location>
</feature>
<dbReference type="PROSITE" id="PS50893">
    <property type="entry name" value="ABC_TRANSPORTER_2"/>
    <property type="match status" value="2"/>
</dbReference>
<feature type="transmembrane region" description="Helical" evidence="16">
    <location>
        <begin position="793"/>
        <end position="816"/>
    </location>
</feature>
<keyword evidence="12 16" id="KW-1133">Transmembrane helix</keyword>
<sequence>MGSRNADPRQLDGIGGGTSTTSKVAVISRSERPGAHLDYTFVQVDFARGKLDMSGTCGNMASVNINRKKVDVRVYAVNTGQELVVSVDLNKRGQEYGDPRSYPVKVTFLAPGGTMTGQLLPVKDAQTTLYFECPQTGSTRAVRTTLIDCANPFVLVDSRSLPAEYHLDGPSGKTAKEIIESIRCAAMVRMGLQTAAYRKAGRVRRGTPKIVLLTMPSAAVQVGSPNVPAKLVDVEVVAYSMGNPHPTLQLTGAICLGAALSVPGTVGKMLDNSQLGLGDPTLGSSSSSNSQILFKASSRHFFCNDAEGWGPTSSVRSDLTPCFQEIGITSVAVFGLSFGAGTIFLLTKNAAQPVKKNWHFYAKLVVLSGVIATTAAQIALETHAGVGISDVRFWSPILALMSLGTIFAVQFLEHWRSKHPNGVVLFYWLLLIIAYGIKLQSLAVRKVYENNIVYFSVFTSTLGLALLEFVLEYLVPKNQTDYNLVEDGSPYESADIFAVLTFSWLTPLMKYGYKHYLTQDDLWDLRHQDTTHVTGNELAEQWEKEVATKRSPSLWLALFKTFQGPYIWGIILKCASDIFSFIQPQLLRVLIAFIDSYRTDSPESPIRGVAIALSMFLVSTLQSVLVHQHFQRAFDTGMRVKSSLTAIIYTKALKLSTEGRSSKTTGDIVNHMAVDQQRISDLASSGAQLISGPFQIILCLISLYQLIGPSMFAGVGVMLIMIPLNSAITRSMKRLQVTQMQTKDARTRLMIGIINNMKSIKLYAWGSAFMAKLNHIRNDLELKNLRKFGVMQAFAYFAWNLAPFLVSCGTFSIFALTSGRPLTTDIVFPSLTLFNLLAFPLAVLPMTITATVEAGVAVKRLTGYLTAEELQSDSVDFKKIVEVPGDESLRISGGSFTWNRYQGAEAQVLKDIYFKARKGELTCIVGRVGSGKSSLLQAFLGDLWKASGQVTVRGQIAYVAQTPWVMNTTVKENIVFGHRWDPDFYNLTLEACALQDDLKALPDGDKTEVGEQGISLSGGQKARLTLARAVYARADVYLLDDILSAVDQHVGRHLINRVLGKDGILKTKTRVLATNTLNVLKEADFVTLVANKTLIESGTYPQLLAVDGEVAKLLRTGTNHENKKTDSGSNTPASSNKTDPESLDAEGSVPTPFPIASCAATRRTSTVTLRRASIATWRGPTRNLVDEENGKLKTKKIEEVSAKGKVKWAVYWEYAKESTIIGVLVYFISILAVQTGQVGSSFWLKKWSESGDSKGSPSVGYFIEIYFALGMGSAALVIVQNLVLWIFCAIEASRKLHQRMAISIFRSPMSFFETTTSGQILNRFSSDIYRLDEVLARAFNTLFNNLSRLLFTTIVISISTPAFLLFVVPLSWVYNMYQKYYLRTSRELKRLDSVTKSPIFAHFQETLNGASTIRAYRQQNKFSLENEWYMDANLRAYFASISANRWLGVRLEFIGSIVILAAAGLSIINVTTITNSPLSASMVGLAMSYALQITQFLNSLVRQTVEVETNIISVSVYSTSSWPADGAVSFEDFSTRYREGLDLVLKGINLEIKPHEKIGVVGRTGAGKSSLTLALFRLIEPAGGKISIDGLDVSTIGLQDLRSRLAIIPQDSAVFQGTVRDNIDPHNVHDDTDLWRVLEYSRLKEYISQLDGKLDAKIEEGGSNLSQGQRQLLSLARALLTSSNILILDEATAAVDVETDAALQQTLRSDLFKNRTIITIAHRINTIIDSDRILVLDKGEVVEFDTPAKLLGDRAEFYELVKEAGLLDDRPSLLQ</sequence>
<keyword evidence="11" id="KW-1278">Translocase</keyword>
<dbReference type="Pfam" id="PF24357">
    <property type="entry name" value="TMD0_ABC"/>
    <property type="match status" value="1"/>
</dbReference>
<dbReference type="InterPro" id="IPR007400">
    <property type="entry name" value="PrpF-like"/>
</dbReference>
<evidence type="ECO:0000259" key="18">
    <source>
        <dbReference type="PROSITE" id="PS50929"/>
    </source>
</evidence>
<evidence type="ECO:0000256" key="12">
    <source>
        <dbReference type="ARBA" id="ARBA00022989"/>
    </source>
</evidence>
<dbReference type="InterPro" id="IPR011527">
    <property type="entry name" value="ABC1_TM_dom"/>
</dbReference>
<feature type="domain" description="ABC transporter" evidence="17">
    <location>
        <begin position="889"/>
        <end position="1116"/>
    </location>
</feature>
<evidence type="ECO:0000256" key="10">
    <source>
        <dbReference type="ARBA" id="ARBA00022840"/>
    </source>
</evidence>
<feature type="transmembrane region" description="Helical" evidence="16">
    <location>
        <begin position="1265"/>
        <end position="1290"/>
    </location>
</feature>
<feature type="transmembrane region" description="Helical" evidence="16">
    <location>
        <begin position="1453"/>
        <end position="1472"/>
    </location>
</feature>
<keyword evidence="10" id="KW-0067">ATP-binding</keyword>
<dbReference type="InterPro" id="IPR036640">
    <property type="entry name" value="ABC1_TM_sf"/>
</dbReference>
<evidence type="ECO:0000313" key="20">
    <source>
        <dbReference type="Proteomes" id="UP000324241"/>
    </source>
</evidence>
<evidence type="ECO:0000256" key="7">
    <source>
        <dbReference type="ARBA" id="ARBA00022692"/>
    </source>
</evidence>
<evidence type="ECO:0000256" key="8">
    <source>
        <dbReference type="ARBA" id="ARBA00022737"/>
    </source>
</evidence>
<reference evidence="19 20" key="1">
    <citation type="submission" date="2019-08" db="EMBL/GenBank/DDBJ databases">
        <title>The genome sequence of a newly discovered highly antifungal drug resistant Aspergillus species, Aspergillus tanneri NIH 1004.</title>
        <authorList>
            <person name="Mounaud S."/>
            <person name="Singh I."/>
            <person name="Joardar V."/>
            <person name="Pakala S."/>
            <person name="Pakala S."/>
            <person name="Venepally P."/>
            <person name="Chung J.K."/>
            <person name="Losada L."/>
            <person name="Nierman W.C."/>
        </authorList>
    </citation>
    <scope>NUCLEOTIDE SEQUENCE [LARGE SCALE GENOMIC DNA]</scope>
    <source>
        <strain evidence="19 20">NIH1004</strain>
    </source>
</reference>
<evidence type="ECO:0000256" key="9">
    <source>
        <dbReference type="ARBA" id="ARBA00022741"/>
    </source>
</evidence>
<dbReference type="EMBL" id="QUQM01000008">
    <property type="protein sequence ID" value="KAA8641729.1"/>
    <property type="molecule type" value="Genomic_DNA"/>
</dbReference>
<feature type="compositionally biased region" description="Polar residues" evidence="15">
    <location>
        <begin position="1127"/>
        <end position="1137"/>
    </location>
</feature>
<dbReference type="PANTHER" id="PTHR24223">
    <property type="entry name" value="ATP-BINDING CASSETTE SUB-FAMILY C"/>
    <property type="match status" value="1"/>
</dbReference>
<feature type="transmembrane region" description="Helical" evidence="16">
    <location>
        <begin position="424"/>
        <end position="440"/>
    </location>
</feature>
<dbReference type="InterPro" id="IPR027417">
    <property type="entry name" value="P-loop_NTPase"/>
</dbReference>
<organism evidence="19 20">
    <name type="scientific">Aspergillus tanneri</name>
    <dbReference type="NCBI Taxonomy" id="1220188"/>
    <lineage>
        <taxon>Eukaryota</taxon>
        <taxon>Fungi</taxon>
        <taxon>Dikarya</taxon>
        <taxon>Ascomycota</taxon>
        <taxon>Pezizomycotina</taxon>
        <taxon>Eurotiomycetes</taxon>
        <taxon>Eurotiomycetidae</taxon>
        <taxon>Eurotiales</taxon>
        <taxon>Aspergillaceae</taxon>
        <taxon>Aspergillus</taxon>
        <taxon>Aspergillus subgen. Circumdati</taxon>
    </lineage>
</organism>
<comment type="similarity">
    <text evidence="3">Belongs to the ABC transporter superfamily. ABCC family. Conjugate transporter (TC 3.A.1.208) subfamily.</text>
</comment>
<keyword evidence="7 16" id="KW-0812">Transmembrane</keyword>
<dbReference type="Pfam" id="PF00664">
    <property type="entry name" value="ABC_membrane"/>
    <property type="match status" value="2"/>
</dbReference>
<keyword evidence="6" id="KW-0926">Vacuole</keyword>
<dbReference type="Pfam" id="PF04303">
    <property type="entry name" value="PrpF"/>
    <property type="match status" value="1"/>
</dbReference>
<dbReference type="FunFam" id="3.40.50.300:FF:000450">
    <property type="entry name" value="ABC transporter C family member 2"/>
    <property type="match status" value="1"/>
</dbReference>
<keyword evidence="5" id="KW-0597">Phosphoprotein</keyword>
<dbReference type="CDD" id="cd03244">
    <property type="entry name" value="ABCC_MRP_domain2"/>
    <property type="match status" value="1"/>
</dbReference>
<proteinExistence type="inferred from homology"/>
<dbReference type="CDD" id="cd18603">
    <property type="entry name" value="ABC_6TM_MRP1_2_3_6_D2_like"/>
    <property type="match status" value="1"/>
</dbReference>
<dbReference type="GO" id="GO:0000329">
    <property type="term" value="C:fungal-type vacuole membrane"/>
    <property type="evidence" value="ECO:0007669"/>
    <property type="project" value="UniProtKB-ARBA"/>
</dbReference>
<dbReference type="Pfam" id="PF00005">
    <property type="entry name" value="ABC_tran"/>
    <property type="match status" value="2"/>
</dbReference>
<dbReference type="GO" id="GO:0016853">
    <property type="term" value="F:isomerase activity"/>
    <property type="evidence" value="ECO:0007669"/>
    <property type="project" value="UniProtKB-KW"/>
</dbReference>
<evidence type="ECO:0000256" key="16">
    <source>
        <dbReference type="SAM" id="Phobius"/>
    </source>
</evidence>
<feature type="transmembrane region" description="Helical" evidence="16">
    <location>
        <begin position="452"/>
        <end position="475"/>
    </location>
</feature>
<keyword evidence="8" id="KW-0677">Repeat</keyword>
<feature type="transmembrane region" description="Helical" evidence="16">
    <location>
        <begin position="392"/>
        <end position="412"/>
    </location>
</feature>
<protein>
    <submittedName>
        <fullName evidence="19">Uncharacterized protein</fullName>
    </submittedName>
</protein>
<comment type="similarity">
    <text evidence="2">Belongs to the PrpF family.</text>
</comment>
<keyword evidence="14" id="KW-0413">Isomerase</keyword>
<name>A0A5M9MB20_9EURO</name>
<feature type="transmembrane region" description="Helical" evidence="16">
    <location>
        <begin position="326"/>
        <end position="346"/>
    </location>
</feature>
<dbReference type="Gene3D" id="3.10.310.10">
    <property type="entry name" value="Diaminopimelate Epimerase, Chain A, domain 1"/>
    <property type="match status" value="2"/>
</dbReference>
<feature type="domain" description="ABC transmembrane type-1" evidence="18">
    <location>
        <begin position="1224"/>
        <end position="1509"/>
    </location>
</feature>
<evidence type="ECO:0000256" key="15">
    <source>
        <dbReference type="SAM" id="MobiDB-lite"/>
    </source>
</evidence>
<dbReference type="CDD" id="cd03250">
    <property type="entry name" value="ABCC_MRP_domain1"/>
    <property type="match status" value="1"/>
</dbReference>
<feature type="transmembrane region" description="Helical" evidence="16">
    <location>
        <begin position="358"/>
        <end position="380"/>
    </location>
</feature>
<evidence type="ECO:0000256" key="14">
    <source>
        <dbReference type="ARBA" id="ARBA00023235"/>
    </source>
</evidence>
<feature type="transmembrane region" description="Helical" evidence="16">
    <location>
        <begin position="694"/>
        <end position="724"/>
    </location>
</feature>
<dbReference type="InterPro" id="IPR003439">
    <property type="entry name" value="ABC_transporter-like_ATP-bd"/>
</dbReference>
<feature type="region of interest" description="Disordered" evidence="15">
    <location>
        <begin position="1117"/>
        <end position="1155"/>
    </location>
</feature>
<dbReference type="GO" id="GO:0140359">
    <property type="term" value="F:ABC-type transporter activity"/>
    <property type="evidence" value="ECO:0007669"/>
    <property type="project" value="InterPro"/>
</dbReference>
<dbReference type="Gene3D" id="1.20.1560.10">
    <property type="entry name" value="ABC transporter type 1, transmembrane domain"/>
    <property type="match status" value="2"/>
</dbReference>
<dbReference type="VEuPathDB" id="FungiDB:EYZ11_007134"/>
<evidence type="ECO:0000259" key="17">
    <source>
        <dbReference type="PROSITE" id="PS50893"/>
    </source>
</evidence>
<dbReference type="FunFam" id="3.40.50.300:FF:000565">
    <property type="entry name" value="ABC bile acid transporter"/>
    <property type="match status" value="1"/>
</dbReference>
<dbReference type="SUPFAM" id="SSF52540">
    <property type="entry name" value="P-loop containing nucleoside triphosphate hydrolases"/>
    <property type="match status" value="2"/>
</dbReference>
<dbReference type="FunFam" id="1.20.1560.10:FF:000020">
    <property type="entry name" value="ABC metal ion transporter"/>
    <property type="match status" value="1"/>
</dbReference>
<dbReference type="FunFam" id="1.20.1560.10:FF:000001">
    <property type="entry name" value="ATP-binding cassette subfamily C member 1"/>
    <property type="match status" value="1"/>
</dbReference>
<feature type="transmembrane region" description="Helical" evidence="16">
    <location>
        <begin position="1349"/>
        <end position="1374"/>
    </location>
</feature>
<keyword evidence="13 16" id="KW-0472">Membrane</keyword>
<comment type="subcellular location">
    <subcellularLocation>
        <location evidence="1">Vacuole membrane</location>
        <topology evidence="1">Multi-pass membrane protein</topology>
    </subcellularLocation>
</comment>
<keyword evidence="4" id="KW-0813">Transport</keyword>
<gene>
    <name evidence="19" type="ORF">ATNIH1004_010668</name>
</gene>
<evidence type="ECO:0000256" key="3">
    <source>
        <dbReference type="ARBA" id="ARBA00009726"/>
    </source>
</evidence>
<dbReference type="InterPro" id="IPR050173">
    <property type="entry name" value="ABC_transporter_C-like"/>
</dbReference>
<evidence type="ECO:0000256" key="4">
    <source>
        <dbReference type="ARBA" id="ARBA00022448"/>
    </source>
</evidence>
<accession>A0A5M9MB20</accession>
<dbReference type="GO" id="GO:0005524">
    <property type="term" value="F:ATP binding"/>
    <property type="evidence" value="ECO:0007669"/>
    <property type="project" value="UniProtKB-KW"/>
</dbReference>
<dbReference type="OrthoDB" id="6500128at2759"/>
<dbReference type="InterPro" id="IPR003593">
    <property type="entry name" value="AAA+_ATPase"/>
</dbReference>
<dbReference type="PANTHER" id="PTHR24223:SF443">
    <property type="entry name" value="MULTIDRUG-RESISTANCE LIKE PROTEIN 1, ISOFORM I"/>
    <property type="match status" value="1"/>
</dbReference>
<feature type="domain" description="ABC transporter" evidence="17">
    <location>
        <begin position="1528"/>
        <end position="1763"/>
    </location>
</feature>
<comment type="caution">
    <text evidence="19">The sequence shown here is derived from an EMBL/GenBank/DDBJ whole genome shotgun (WGS) entry which is preliminary data.</text>
</comment>
<dbReference type="Proteomes" id="UP000324241">
    <property type="component" value="Unassembled WGS sequence"/>
</dbReference>
<dbReference type="InterPro" id="IPR056227">
    <property type="entry name" value="TMD0_ABC"/>
</dbReference>
<evidence type="ECO:0000313" key="19">
    <source>
        <dbReference type="EMBL" id="KAA8641729.1"/>
    </source>
</evidence>
<evidence type="ECO:0000256" key="5">
    <source>
        <dbReference type="ARBA" id="ARBA00022553"/>
    </source>
</evidence>
<evidence type="ECO:0000256" key="1">
    <source>
        <dbReference type="ARBA" id="ARBA00004128"/>
    </source>
</evidence>
<evidence type="ECO:0000256" key="2">
    <source>
        <dbReference type="ARBA" id="ARBA00007673"/>
    </source>
</evidence>
<feature type="transmembrane region" description="Helical" evidence="16">
    <location>
        <begin position="836"/>
        <end position="858"/>
    </location>
</feature>
<evidence type="ECO:0000256" key="6">
    <source>
        <dbReference type="ARBA" id="ARBA00022554"/>
    </source>
</evidence>
<keyword evidence="9" id="KW-0547">Nucleotide-binding</keyword>
<dbReference type="SUPFAM" id="SSF54506">
    <property type="entry name" value="Diaminopimelate epimerase-like"/>
    <property type="match status" value="2"/>
</dbReference>
<dbReference type="PROSITE" id="PS00211">
    <property type="entry name" value="ABC_TRANSPORTER_1"/>
    <property type="match status" value="2"/>
</dbReference>
<dbReference type="GO" id="GO:0042592">
    <property type="term" value="P:homeostatic process"/>
    <property type="evidence" value="ECO:0007669"/>
    <property type="project" value="UniProtKB-ARBA"/>
</dbReference>
<evidence type="ECO:0000256" key="11">
    <source>
        <dbReference type="ARBA" id="ARBA00022967"/>
    </source>
</evidence>
<feature type="domain" description="ABC transmembrane type-1" evidence="18">
    <location>
        <begin position="567"/>
        <end position="853"/>
    </location>
</feature>
<dbReference type="GeneID" id="54333369"/>
<dbReference type="VEuPathDB" id="FungiDB:EYZ11_006325"/>